<keyword evidence="2" id="KW-0472">Membrane</keyword>
<dbReference type="EMBL" id="JAINUL010000001">
    <property type="protein sequence ID" value="MCC0096419.1"/>
    <property type="molecule type" value="Genomic_DNA"/>
</dbReference>
<reference evidence="3 4" key="1">
    <citation type="submission" date="2021-08" db="EMBL/GenBank/DDBJ databases">
        <title>Genomic Architecture of Streptomyces flavotricini NGL1 and Streptomyces erythrochromogenes HMS4 With Differential Plant Beneficial attributes and laccase production capabilities.</title>
        <authorList>
            <person name="Salwan R."/>
            <person name="Kaur R."/>
            <person name="Sharma V."/>
        </authorList>
    </citation>
    <scope>NUCLEOTIDE SEQUENCE [LARGE SCALE GENOMIC DNA]</scope>
    <source>
        <strain evidence="3 4">NGL1</strain>
    </source>
</reference>
<evidence type="ECO:0000313" key="3">
    <source>
        <dbReference type="EMBL" id="MCC0096419.1"/>
    </source>
</evidence>
<dbReference type="Proteomes" id="UP001520654">
    <property type="component" value="Unassembled WGS sequence"/>
</dbReference>
<feature type="transmembrane region" description="Helical" evidence="2">
    <location>
        <begin position="44"/>
        <end position="64"/>
    </location>
</feature>
<evidence type="ECO:0000313" key="4">
    <source>
        <dbReference type="Proteomes" id="UP001520654"/>
    </source>
</evidence>
<accession>A0ABS8E803</accession>
<proteinExistence type="predicted"/>
<evidence type="ECO:0000256" key="1">
    <source>
        <dbReference type="SAM" id="MobiDB-lite"/>
    </source>
</evidence>
<gene>
    <name evidence="3" type="ORF">K7B10_16810</name>
</gene>
<feature type="region of interest" description="Disordered" evidence="1">
    <location>
        <begin position="1"/>
        <end position="34"/>
    </location>
</feature>
<organism evidence="3 4">
    <name type="scientific">Streptomyces flavotricini</name>
    <dbReference type="NCBI Taxonomy" id="66888"/>
    <lineage>
        <taxon>Bacteria</taxon>
        <taxon>Bacillati</taxon>
        <taxon>Actinomycetota</taxon>
        <taxon>Actinomycetes</taxon>
        <taxon>Kitasatosporales</taxon>
        <taxon>Streptomycetaceae</taxon>
        <taxon>Streptomyces</taxon>
    </lineage>
</organism>
<keyword evidence="2" id="KW-0812">Transmembrane</keyword>
<protein>
    <recommendedName>
        <fullName evidence="5">Alanine and proline-rich secreted protein Apa</fullName>
    </recommendedName>
</protein>
<comment type="caution">
    <text evidence="3">The sequence shown here is derived from an EMBL/GenBank/DDBJ whole genome shotgun (WGS) entry which is preliminary data.</text>
</comment>
<evidence type="ECO:0000256" key="2">
    <source>
        <dbReference type="SAM" id="Phobius"/>
    </source>
</evidence>
<name>A0ABS8E803_9ACTN</name>
<feature type="compositionally biased region" description="Pro residues" evidence="1">
    <location>
        <begin position="1"/>
        <end position="13"/>
    </location>
</feature>
<keyword evidence="4" id="KW-1185">Reference proteome</keyword>
<sequence length="217" mass="22472">MPAYPPGTEPPGTEPRSPWAAPEDGEPGDTPPARRTARRWRLRLGIAVGVAAVIGGAVLAAPYLGADPAALPDGYKVLRSAGAGFQVAVPDDWQLSTSESGTAAGTVFRPEQGRDSLLQVLPVSGGPDNPCEVLIESTKELSTRDGYRRISLEAKDTTGCELVYEIPDGDGGTAYAIGRLIVASGGSRWVLMGFGPAADTTAVRARMAAALGSFRPG</sequence>
<keyword evidence="2" id="KW-1133">Transmembrane helix</keyword>
<dbReference type="RefSeq" id="WP_229336857.1">
    <property type="nucleotide sequence ID" value="NZ_JAINUL010000001.1"/>
</dbReference>
<evidence type="ECO:0008006" key="5">
    <source>
        <dbReference type="Google" id="ProtNLM"/>
    </source>
</evidence>